<dbReference type="InterPro" id="IPR004605">
    <property type="entry name" value="DNA_helicase_Holl-junc_RuvB"/>
</dbReference>
<dbReference type="Gene3D" id="1.10.10.10">
    <property type="entry name" value="Winged helix-like DNA-binding domain superfamily/Winged helix DNA-binding domain"/>
    <property type="match status" value="1"/>
</dbReference>
<feature type="domain" description="RuvB winged helix C-terminal" evidence="1">
    <location>
        <begin position="1"/>
        <end position="60"/>
    </location>
</feature>
<dbReference type="Proteomes" id="UP000231136">
    <property type="component" value="Unassembled WGS sequence"/>
</dbReference>
<organism evidence="2 3">
    <name type="scientific">Candidatus Collierbacteria bacterium CG22_combo_CG10-13_8_21_14_all_43_12</name>
    <dbReference type="NCBI Taxonomy" id="1974537"/>
    <lineage>
        <taxon>Bacteria</taxon>
        <taxon>Candidatus Collieribacteriota</taxon>
    </lineage>
</organism>
<reference evidence="2 3" key="1">
    <citation type="submission" date="2017-09" db="EMBL/GenBank/DDBJ databases">
        <title>Depth-based differentiation of microbial function through sediment-hosted aquifers and enrichment of novel symbionts in the deep terrestrial subsurface.</title>
        <authorList>
            <person name="Probst A.J."/>
            <person name="Ladd B."/>
            <person name="Jarett J.K."/>
            <person name="Geller-Mcgrath D.E."/>
            <person name="Sieber C.M."/>
            <person name="Emerson J.B."/>
            <person name="Anantharaman K."/>
            <person name="Thomas B.C."/>
            <person name="Malmstrom R."/>
            <person name="Stieglmeier M."/>
            <person name="Klingl A."/>
            <person name="Woyke T."/>
            <person name="Ryan C.M."/>
            <person name="Banfield J.F."/>
        </authorList>
    </citation>
    <scope>NUCLEOTIDE SEQUENCE [LARGE SCALE GENOMIC DNA]</scope>
    <source>
        <strain evidence="2">CG22_combo_CG10-13_8_21_14_all_43_12</strain>
    </source>
</reference>
<protein>
    <recommendedName>
        <fullName evidence="1">RuvB winged helix C-terminal domain-containing protein</fullName>
    </recommendedName>
</protein>
<dbReference type="GO" id="GO:0005524">
    <property type="term" value="F:ATP binding"/>
    <property type="evidence" value="ECO:0007669"/>
    <property type="project" value="InterPro"/>
</dbReference>
<dbReference type="EMBL" id="PCTR01000066">
    <property type="protein sequence ID" value="PIP85849.1"/>
    <property type="molecule type" value="Genomic_DNA"/>
</dbReference>
<dbReference type="AlphaFoldDB" id="A0A2H0DVV3"/>
<evidence type="ECO:0000313" key="3">
    <source>
        <dbReference type="Proteomes" id="UP000231136"/>
    </source>
</evidence>
<dbReference type="Pfam" id="PF05491">
    <property type="entry name" value="WHD_RuvB"/>
    <property type="match status" value="1"/>
</dbReference>
<accession>A0A2H0DVV3</accession>
<dbReference type="InterPro" id="IPR036390">
    <property type="entry name" value="WH_DNA-bd_sf"/>
</dbReference>
<dbReference type="InterPro" id="IPR008823">
    <property type="entry name" value="RuvB_wg_C"/>
</dbReference>
<dbReference type="PANTHER" id="PTHR42848:SF1">
    <property type="entry name" value="HOLLIDAY JUNCTION BRANCH MIGRATION COMPLEX SUBUNIT RUVB"/>
    <property type="match status" value="1"/>
</dbReference>
<name>A0A2H0DVV3_9BACT</name>
<dbReference type="SUPFAM" id="SSF46785">
    <property type="entry name" value="Winged helix' DNA-binding domain"/>
    <property type="match status" value="1"/>
</dbReference>
<comment type="caution">
    <text evidence="2">The sequence shown here is derived from an EMBL/GenBank/DDBJ whole genome shotgun (WGS) entry which is preliminary data.</text>
</comment>
<dbReference type="PANTHER" id="PTHR42848">
    <property type="match status" value="1"/>
</dbReference>
<dbReference type="GO" id="GO:0003677">
    <property type="term" value="F:DNA binding"/>
    <property type="evidence" value="ECO:0007669"/>
    <property type="project" value="InterPro"/>
</dbReference>
<proteinExistence type="predicted"/>
<dbReference type="InterPro" id="IPR036388">
    <property type="entry name" value="WH-like_DNA-bd_sf"/>
</dbReference>
<evidence type="ECO:0000259" key="1">
    <source>
        <dbReference type="Pfam" id="PF05491"/>
    </source>
</evidence>
<dbReference type="GO" id="GO:0006281">
    <property type="term" value="P:DNA repair"/>
    <property type="evidence" value="ECO:0007669"/>
    <property type="project" value="InterPro"/>
</dbReference>
<dbReference type="GO" id="GO:0009378">
    <property type="term" value="F:four-way junction helicase activity"/>
    <property type="evidence" value="ECO:0007669"/>
    <property type="project" value="InterPro"/>
</dbReference>
<evidence type="ECO:0000313" key="2">
    <source>
        <dbReference type="EMBL" id="PIP85849.1"/>
    </source>
</evidence>
<sequence>MECLGEKFQNKPTGVETIASSLSEDVRTVEEFIEPYLLQIGFLSKTTRGRVLTTKALKHVGLTLFK</sequence>
<dbReference type="GO" id="GO:0006310">
    <property type="term" value="P:DNA recombination"/>
    <property type="evidence" value="ECO:0007669"/>
    <property type="project" value="InterPro"/>
</dbReference>
<gene>
    <name evidence="2" type="ORF">COW83_02090</name>
</gene>